<dbReference type="PANTHER" id="PTHR35093:SF8">
    <property type="entry name" value="OUTER MEMBRANE PROTEIN NMB0088-RELATED"/>
    <property type="match status" value="1"/>
</dbReference>
<dbReference type="InterPro" id="IPR005017">
    <property type="entry name" value="OMPP1/FadL/TodX"/>
</dbReference>
<gene>
    <name evidence="9" type="ORF">NZ35_10420</name>
</gene>
<sequence length="425" mass="46167">MKSTHSLIILALAGTGGQALAGGIDLYEAGQEGAGLANAGSAALATDPSVLMSNPAGIAALRGTQISLTGQAIFGGLGFDRDSDNDFSGNEGGNPLPILPGTSFFISHELNDRASIGFGMYGNFGLSVKYDDDWAGRYFSQESTLIGISMQPTFAYKITDDLSMGIGPRLVYGYYYTKMAIDNNAFLPGTPFQEDGKLQYKDTDIGTGINLGLRYQLNERTTVGLAYTSKVKLEFKDSPSVHGVRNPLLNFALSRLDVDELEIDMNIPQTATLSIAHQLNEQWTLLSSVNWQDWSDFADIGVSVDSAAGDVSRSVDRKYQDTWHLSIGAQNQISPKLRWNMGVGYDSSAVKDKDRTVDNPMNETWRLATGLSYKLAEDTDLNLNYTLVWLGDMDVQQTKRNGQTLSGSYPNSALHIVGGGVTWRF</sequence>
<dbReference type="Proteomes" id="UP000030564">
    <property type="component" value="Unassembled WGS sequence"/>
</dbReference>
<feature type="signal peptide" evidence="8">
    <location>
        <begin position="1"/>
        <end position="21"/>
    </location>
</feature>
<proteinExistence type="inferred from homology"/>
<evidence type="ECO:0000256" key="2">
    <source>
        <dbReference type="ARBA" id="ARBA00008163"/>
    </source>
</evidence>
<comment type="caution">
    <text evidence="9">The sequence shown here is derived from an EMBL/GenBank/DDBJ whole genome shotgun (WGS) entry which is preliminary data.</text>
</comment>
<evidence type="ECO:0000256" key="7">
    <source>
        <dbReference type="ARBA" id="ARBA00023237"/>
    </source>
</evidence>
<dbReference type="Gene3D" id="2.40.160.60">
    <property type="entry name" value="Outer membrane protein transport protein (OMPP1/FadL/TodX)"/>
    <property type="match status" value="1"/>
</dbReference>
<evidence type="ECO:0000256" key="5">
    <source>
        <dbReference type="ARBA" id="ARBA00022729"/>
    </source>
</evidence>
<evidence type="ECO:0000256" key="6">
    <source>
        <dbReference type="ARBA" id="ARBA00023136"/>
    </source>
</evidence>
<reference evidence="9 10" key="1">
    <citation type="submission" date="2014-10" db="EMBL/GenBank/DDBJ databases">
        <title>Draft genome sequence of Pseudomonas chlororaphis EA105.</title>
        <authorList>
            <person name="McCully L.M."/>
            <person name="Bitzer A.S."/>
            <person name="Spence C."/>
            <person name="Bais H."/>
            <person name="Silby M.W."/>
        </authorList>
    </citation>
    <scope>NUCLEOTIDE SEQUENCE [LARGE SCALE GENOMIC DNA]</scope>
    <source>
        <strain evidence="9 10">EA105</strain>
    </source>
</reference>
<protein>
    <submittedName>
        <fullName evidence="9">Aromatic hydrocarbon degradation protein</fullName>
    </submittedName>
</protein>
<keyword evidence="3" id="KW-1134">Transmembrane beta strand</keyword>
<name>A0A0A6DEI0_9PSED</name>
<evidence type="ECO:0000313" key="10">
    <source>
        <dbReference type="Proteomes" id="UP000030564"/>
    </source>
</evidence>
<dbReference type="OrthoDB" id="19849at2"/>
<dbReference type="PANTHER" id="PTHR35093">
    <property type="entry name" value="OUTER MEMBRANE PROTEIN NMB0088-RELATED"/>
    <property type="match status" value="1"/>
</dbReference>
<feature type="chain" id="PRO_5002025690" evidence="8">
    <location>
        <begin position="22"/>
        <end position="425"/>
    </location>
</feature>
<comment type="similarity">
    <text evidence="2">Belongs to the OmpP1/FadL family.</text>
</comment>
<dbReference type="GO" id="GO:0009279">
    <property type="term" value="C:cell outer membrane"/>
    <property type="evidence" value="ECO:0007669"/>
    <property type="project" value="UniProtKB-SubCell"/>
</dbReference>
<dbReference type="PATRIC" id="fig|587753.9.peg.5081"/>
<dbReference type="GO" id="GO:0015483">
    <property type="term" value="F:long-chain fatty acid transporting porin activity"/>
    <property type="evidence" value="ECO:0007669"/>
    <property type="project" value="TreeGrafter"/>
</dbReference>
<dbReference type="EMBL" id="JSFK01000005">
    <property type="protein sequence ID" value="KHA73575.1"/>
    <property type="molecule type" value="Genomic_DNA"/>
</dbReference>
<evidence type="ECO:0000313" key="9">
    <source>
        <dbReference type="EMBL" id="KHA73575.1"/>
    </source>
</evidence>
<dbReference type="AlphaFoldDB" id="A0A0A6DEI0"/>
<evidence type="ECO:0000256" key="8">
    <source>
        <dbReference type="SAM" id="SignalP"/>
    </source>
</evidence>
<keyword evidence="6" id="KW-0472">Membrane</keyword>
<dbReference type="SUPFAM" id="SSF56935">
    <property type="entry name" value="Porins"/>
    <property type="match status" value="1"/>
</dbReference>
<evidence type="ECO:0000256" key="3">
    <source>
        <dbReference type="ARBA" id="ARBA00022452"/>
    </source>
</evidence>
<evidence type="ECO:0000256" key="1">
    <source>
        <dbReference type="ARBA" id="ARBA00004571"/>
    </source>
</evidence>
<keyword evidence="4" id="KW-0812">Transmembrane</keyword>
<comment type="subcellular location">
    <subcellularLocation>
        <location evidence="1">Cell outer membrane</location>
        <topology evidence="1">Multi-pass membrane protein</topology>
    </subcellularLocation>
</comment>
<organism evidence="9 10">
    <name type="scientific">Pseudomonas chlororaphis</name>
    <dbReference type="NCBI Taxonomy" id="587753"/>
    <lineage>
        <taxon>Bacteria</taxon>
        <taxon>Pseudomonadati</taxon>
        <taxon>Pseudomonadota</taxon>
        <taxon>Gammaproteobacteria</taxon>
        <taxon>Pseudomonadales</taxon>
        <taxon>Pseudomonadaceae</taxon>
        <taxon>Pseudomonas</taxon>
    </lineage>
</organism>
<keyword evidence="7" id="KW-0998">Cell outer membrane</keyword>
<evidence type="ECO:0000256" key="4">
    <source>
        <dbReference type="ARBA" id="ARBA00022692"/>
    </source>
</evidence>
<dbReference type="Pfam" id="PF03349">
    <property type="entry name" value="Toluene_X"/>
    <property type="match status" value="1"/>
</dbReference>
<accession>A0A0A6DEI0</accession>
<keyword evidence="5 8" id="KW-0732">Signal</keyword>